<gene>
    <name evidence="1" type="ORF">SS50377_13858</name>
    <name evidence="2" type="ORF">SS50377_21596</name>
</gene>
<sequence>MNLSDILTSSQSARIPYYNPFYTSFTSKFNKFSQTPSTTTTLTKIQLFITQAKKSKSLVDRFMYDEKCSLSNNFGLFSAVKQLQKTLQSALILLQATMSQHTYIESCEQANLSLEIVIQNMFHGFFEVESKFSTNFSVASNMIKFDHFSEQITLILDSLNVNEYQLNNADQYVHFLMKYIKNYVNQTDKLISELLVANNALQVDTKKLIDGVEIKYAGKITILEQEIERLKRLYSE</sequence>
<keyword evidence="3" id="KW-1185">Reference proteome</keyword>
<proteinExistence type="predicted"/>
<evidence type="ECO:0000313" key="3">
    <source>
        <dbReference type="Proteomes" id="UP000018208"/>
    </source>
</evidence>
<dbReference type="Proteomes" id="UP000018208">
    <property type="component" value="Unassembled WGS sequence"/>
</dbReference>
<dbReference type="AlphaFoldDB" id="V6LR09"/>
<evidence type="ECO:0000313" key="1">
    <source>
        <dbReference type="EMBL" id="EST46141.1"/>
    </source>
</evidence>
<name>V6LR09_9EUKA</name>
<dbReference type="EMBL" id="KI546084">
    <property type="protein sequence ID" value="EST46141.1"/>
    <property type="molecule type" value="Genomic_DNA"/>
</dbReference>
<dbReference type="VEuPathDB" id="GiardiaDB:SS50377_21596"/>
<evidence type="ECO:0000313" key="2">
    <source>
        <dbReference type="EMBL" id="KAH0576054.1"/>
    </source>
</evidence>
<protein>
    <submittedName>
        <fullName evidence="1">Uncharacterized protein</fullName>
    </submittedName>
</protein>
<reference evidence="1 2" key="1">
    <citation type="journal article" date="2014" name="PLoS Genet.">
        <title>The Genome of Spironucleus salmonicida Highlights a Fish Pathogen Adapted to Fluctuating Environments.</title>
        <authorList>
            <person name="Xu F."/>
            <person name="Jerlstrom-Hultqvist J."/>
            <person name="Einarsson E."/>
            <person name="Astvaldsson A."/>
            <person name="Svard S.G."/>
            <person name="Andersson J.O."/>
        </authorList>
    </citation>
    <scope>NUCLEOTIDE SEQUENCE</scope>
    <source>
        <strain evidence="2">ATCC 50377</strain>
    </source>
</reference>
<accession>V6LR09</accession>
<reference evidence="2" key="2">
    <citation type="submission" date="2020-12" db="EMBL/GenBank/DDBJ databases">
        <title>New Spironucleus salmonicida genome in near-complete chromosomes.</title>
        <authorList>
            <person name="Xu F."/>
            <person name="Kurt Z."/>
            <person name="Jimenez-Gonzalez A."/>
            <person name="Astvaldsson A."/>
            <person name="Andersson J.O."/>
            <person name="Svard S.G."/>
        </authorList>
    </citation>
    <scope>NUCLEOTIDE SEQUENCE</scope>
    <source>
        <strain evidence="2">ATCC 50377</strain>
    </source>
</reference>
<organism evidence="1">
    <name type="scientific">Spironucleus salmonicida</name>
    <dbReference type="NCBI Taxonomy" id="348837"/>
    <lineage>
        <taxon>Eukaryota</taxon>
        <taxon>Metamonada</taxon>
        <taxon>Diplomonadida</taxon>
        <taxon>Hexamitidae</taxon>
        <taxon>Hexamitinae</taxon>
        <taxon>Spironucleus</taxon>
    </lineage>
</organism>
<dbReference type="EMBL" id="AUWU02000002">
    <property type="protein sequence ID" value="KAH0576054.1"/>
    <property type="molecule type" value="Genomic_DNA"/>
</dbReference>